<keyword evidence="3" id="KW-0949">S-adenosyl-L-methionine</keyword>
<dbReference type="AlphaFoldDB" id="A0A6B2LJ66"/>
<evidence type="ECO:0000256" key="4">
    <source>
        <dbReference type="ARBA" id="ARBA00038314"/>
    </source>
</evidence>
<accession>A0A6B2LJ66</accession>
<dbReference type="GO" id="GO:0016740">
    <property type="term" value="F:transferase activity"/>
    <property type="evidence" value="ECO:0007669"/>
    <property type="project" value="UniProtKB-KW"/>
</dbReference>
<dbReference type="EMBL" id="GIBP01008163">
    <property type="protein sequence ID" value="NDV37132.1"/>
    <property type="molecule type" value="Transcribed_RNA"/>
</dbReference>
<reference evidence="5" key="1">
    <citation type="journal article" date="2020" name="J. Eukaryot. Microbiol.">
        <title>De novo Sequencing, Assembly and Annotation of the Transcriptome for the Free-Living Testate Amoeba Arcella intermedia.</title>
        <authorList>
            <person name="Ribeiro G.M."/>
            <person name="Porfirio-Sousa A.L."/>
            <person name="Maurer-Alcala X.X."/>
            <person name="Katz L.A."/>
            <person name="Lahr D.J.G."/>
        </authorList>
    </citation>
    <scope>NUCLEOTIDE SEQUENCE</scope>
</reference>
<dbReference type="PANTHER" id="PTHR35897">
    <property type="entry name" value="METHYLTRANSFERASE AUSD"/>
    <property type="match status" value="1"/>
</dbReference>
<keyword evidence="2" id="KW-0808">Transferase</keyword>
<name>A0A6B2LJ66_9EUKA</name>
<comment type="similarity">
    <text evidence="4">Belongs to the class I-like SAM-binding methyltransferase superfamily.</text>
</comment>
<sequence length="177" mass="20065">MDIGCCIGTDLRFMIYDKFVDLEGGDYIVGVDVEPEFYRVGFEIFEDEDQFRDKFYPCDVLCESQVQGLKEARGPFNVVYCGSVFHLLQKEETETLARVAFELLEAGGVFFGRTGSQEAWGGFEVEAGDVEKYLHTMESFRALLEASGFEKITLELGQKNDLAKKRPMLAFTAYKPL</sequence>
<evidence type="ECO:0000313" key="5">
    <source>
        <dbReference type="EMBL" id="NDV37132.1"/>
    </source>
</evidence>
<protein>
    <submittedName>
        <fullName evidence="5">Uncharacterized protein</fullName>
    </submittedName>
</protein>
<dbReference type="PANTHER" id="PTHR35897:SF1">
    <property type="entry name" value="METHYLTRANSFERASE AUSD"/>
    <property type="match status" value="1"/>
</dbReference>
<dbReference type="Gene3D" id="3.40.50.150">
    <property type="entry name" value="Vaccinia Virus protein VP39"/>
    <property type="match status" value="1"/>
</dbReference>
<evidence type="ECO:0000256" key="3">
    <source>
        <dbReference type="ARBA" id="ARBA00022691"/>
    </source>
</evidence>
<organism evidence="5">
    <name type="scientific">Arcella intermedia</name>
    <dbReference type="NCBI Taxonomy" id="1963864"/>
    <lineage>
        <taxon>Eukaryota</taxon>
        <taxon>Amoebozoa</taxon>
        <taxon>Tubulinea</taxon>
        <taxon>Elardia</taxon>
        <taxon>Arcellinida</taxon>
        <taxon>Sphaerothecina</taxon>
        <taxon>Arcellidae</taxon>
        <taxon>Arcella</taxon>
    </lineage>
</organism>
<evidence type="ECO:0000256" key="1">
    <source>
        <dbReference type="ARBA" id="ARBA00005179"/>
    </source>
</evidence>
<dbReference type="SUPFAM" id="SSF53335">
    <property type="entry name" value="S-adenosyl-L-methionine-dependent methyltransferases"/>
    <property type="match status" value="1"/>
</dbReference>
<comment type="pathway">
    <text evidence="1">Secondary metabolite biosynthesis.</text>
</comment>
<dbReference type="InterPro" id="IPR029063">
    <property type="entry name" value="SAM-dependent_MTases_sf"/>
</dbReference>
<evidence type="ECO:0000256" key="2">
    <source>
        <dbReference type="ARBA" id="ARBA00022679"/>
    </source>
</evidence>
<dbReference type="InterPro" id="IPR051654">
    <property type="entry name" value="Meroterpenoid_MTases"/>
</dbReference>
<proteinExistence type="inferred from homology"/>
<dbReference type="CDD" id="cd02440">
    <property type="entry name" value="AdoMet_MTases"/>
    <property type="match status" value="1"/>
</dbReference>